<dbReference type="PANTHER" id="PTHR33254:SF4">
    <property type="entry name" value="4-HYDROXY-4-METHYL-2-OXOGLUTARATE ALDOLASE 3-RELATED"/>
    <property type="match status" value="1"/>
</dbReference>
<evidence type="ECO:0000256" key="2">
    <source>
        <dbReference type="ARBA" id="ARBA00016549"/>
    </source>
</evidence>
<proteinExistence type="predicted"/>
<dbReference type="EMBL" id="JABBGJ010000067">
    <property type="protein sequence ID" value="NMM03997.1"/>
    <property type="molecule type" value="Genomic_DNA"/>
</dbReference>
<dbReference type="InterPro" id="IPR005493">
    <property type="entry name" value="RraA/RraA-like"/>
</dbReference>
<gene>
    <name evidence="6" type="ORF">HHL24_39825</name>
</gene>
<keyword evidence="5" id="KW-0460">Magnesium</keyword>
<keyword evidence="7" id="KW-1185">Reference proteome</keyword>
<reference evidence="6 7" key="1">
    <citation type="submission" date="2020-04" db="EMBL/GenBank/DDBJ databases">
        <title>Paraburkholderia sp. RP-4-7 isolated from soil.</title>
        <authorList>
            <person name="Dahal R.H."/>
        </authorList>
    </citation>
    <scope>NUCLEOTIDE SEQUENCE [LARGE SCALE GENOMIC DNA]</scope>
    <source>
        <strain evidence="6 7">RP-4-7</strain>
    </source>
</reference>
<evidence type="ECO:0000313" key="6">
    <source>
        <dbReference type="EMBL" id="NMM03997.1"/>
    </source>
</evidence>
<sequence>MKKADDNTRRLQRLDCCAVSDALDKLGLSGTVTGLPQRSTSRRIAGRVVTVKLVEAAQVSAAAHTDVPRHLGTTAVESAGAGDVIVVEQHTGLDAGSWGGILSLGASLRGIEGVIADGPVRDIDEARQYDFPVFARALTAFTARNRVAEAGTNVPITVAQVRVNPGDYVIADNSAVIFIAAADIERVLAAAELIVGKEAAMTKKLLNGVPIAQVMGADYEYMLQDRG</sequence>
<comment type="cofactor">
    <cofactor evidence="5">
        <name>Mg(2+)</name>
        <dbReference type="ChEBI" id="CHEBI:18420"/>
    </cofactor>
</comment>
<dbReference type="PANTHER" id="PTHR33254">
    <property type="entry name" value="4-HYDROXY-4-METHYL-2-OXOGLUTARATE ALDOLASE 3-RELATED"/>
    <property type="match status" value="1"/>
</dbReference>
<feature type="binding site" evidence="5">
    <location>
        <position position="121"/>
    </location>
    <ligand>
        <name>substrate</name>
    </ligand>
</feature>
<dbReference type="AlphaFoldDB" id="A0A848IYH4"/>
<feature type="binding site" evidence="5">
    <location>
        <position position="122"/>
    </location>
    <ligand>
        <name>Mg(2+)</name>
        <dbReference type="ChEBI" id="CHEBI:18420"/>
    </ligand>
</feature>
<evidence type="ECO:0000256" key="4">
    <source>
        <dbReference type="ARBA" id="ARBA00030169"/>
    </source>
</evidence>
<comment type="caution">
    <text evidence="6">The sequence shown here is derived from an EMBL/GenBank/DDBJ whole genome shotgun (WGS) entry which is preliminary data.</text>
</comment>
<evidence type="ECO:0000256" key="3">
    <source>
        <dbReference type="ARBA" id="ARBA00029596"/>
    </source>
</evidence>
<dbReference type="GO" id="GO:0008948">
    <property type="term" value="F:oxaloacetate decarboxylase activity"/>
    <property type="evidence" value="ECO:0007669"/>
    <property type="project" value="TreeGrafter"/>
</dbReference>
<dbReference type="RefSeq" id="WP_169490770.1">
    <property type="nucleotide sequence ID" value="NZ_JABBGJ010000067.1"/>
</dbReference>
<dbReference type="InterPro" id="IPR036704">
    <property type="entry name" value="RraA/RraA-like_sf"/>
</dbReference>
<dbReference type="GO" id="GO:0046872">
    <property type="term" value="F:metal ion binding"/>
    <property type="evidence" value="ECO:0007669"/>
    <property type="project" value="UniProtKB-KW"/>
</dbReference>
<comment type="cofactor">
    <cofactor evidence="1">
        <name>a divalent metal cation</name>
        <dbReference type="ChEBI" id="CHEBI:60240"/>
    </cofactor>
</comment>
<organism evidence="6 7">
    <name type="scientific">Paraburkholderia polaris</name>
    <dbReference type="NCBI Taxonomy" id="2728848"/>
    <lineage>
        <taxon>Bacteria</taxon>
        <taxon>Pseudomonadati</taxon>
        <taxon>Pseudomonadota</taxon>
        <taxon>Betaproteobacteria</taxon>
        <taxon>Burkholderiales</taxon>
        <taxon>Burkholderiaceae</taxon>
        <taxon>Paraburkholderia</taxon>
    </lineage>
</organism>
<dbReference type="Proteomes" id="UP000544134">
    <property type="component" value="Unassembled WGS sequence"/>
</dbReference>
<evidence type="ECO:0000313" key="7">
    <source>
        <dbReference type="Proteomes" id="UP000544134"/>
    </source>
</evidence>
<name>A0A848IYH4_9BURK</name>
<dbReference type="SUPFAM" id="SSF89562">
    <property type="entry name" value="RraA-like"/>
    <property type="match status" value="1"/>
</dbReference>
<protein>
    <recommendedName>
        <fullName evidence="2">Putative 4-hydroxy-4-methyl-2-oxoglutarate aldolase</fullName>
    </recommendedName>
    <alternativeName>
        <fullName evidence="3">Regulator of ribonuclease activity homolog</fullName>
    </alternativeName>
    <alternativeName>
        <fullName evidence="4">RraA-like protein</fullName>
    </alternativeName>
</protein>
<dbReference type="Gene3D" id="3.50.30.40">
    <property type="entry name" value="Ribonuclease E inhibitor RraA/RraA-like"/>
    <property type="match status" value="1"/>
</dbReference>
<dbReference type="GO" id="GO:0047443">
    <property type="term" value="F:4-hydroxy-4-methyl-2-oxoglutarate aldolase activity"/>
    <property type="evidence" value="ECO:0007669"/>
    <property type="project" value="TreeGrafter"/>
</dbReference>
<evidence type="ECO:0000256" key="5">
    <source>
        <dbReference type="PIRSR" id="PIRSR605493-1"/>
    </source>
</evidence>
<keyword evidence="5" id="KW-0479">Metal-binding</keyword>
<dbReference type="CDD" id="cd16841">
    <property type="entry name" value="RraA_family"/>
    <property type="match status" value="1"/>
</dbReference>
<feature type="binding site" evidence="5">
    <location>
        <begin position="99"/>
        <end position="102"/>
    </location>
    <ligand>
        <name>substrate</name>
    </ligand>
</feature>
<accession>A0A848IYH4</accession>
<dbReference type="Pfam" id="PF03737">
    <property type="entry name" value="RraA-like"/>
    <property type="match status" value="1"/>
</dbReference>
<evidence type="ECO:0000256" key="1">
    <source>
        <dbReference type="ARBA" id="ARBA00001968"/>
    </source>
</evidence>